<dbReference type="OrthoDB" id="652816at2759"/>
<feature type="compositionally biased region" description="Polar residues" evidence="6">
    <location>
        <begin position="142"/>
        <end position="151"/>
    </location>
</feature>
<dbReference type="PANTHER" id="PTHR31221">
    <property type="entry name" value="WRKY TRANSCRIPTION FACTOR PROTEIN 1-RELATED"/>
    <property type="match status" value="1"/>
</dbReference>
<evidence type="ECO:0000313" key="9">
    <source>
        <dbReference type="Proteomes" id="UP000825935"/>
    </source>
</evidence>
<keyword evidence="2" id="KW-0805">Transcription regulation</keyword>
<accession>A0A8T2QSD1</accession>
<evidence type="ECO:0000256" key="3">
    <source>
        <dbReference type="ARBA" id="ARBA00023125"/>
    </source>
</evidence>
<dbReference type="InterPro" id="IPR036576">
    <property type="entry name" value="WRKY_dom_sf"/>
</dbReference>
<dbReference type="AlphaFoldDB" id="A0A8T2QSD1"/>
<feature type="domain" description="WRKY" evidence="7">
    <location>
        <begin position="286"/>
        <end position="346"/>
    </location>
</feature>
<dbReference type="Gene3D" id="2.20.25.80">
    <property type="entry name" value="WRKY domain"/>
    <property type="match status" value="1"/>
</dbReference>
<dbReference type="EMBL" id="CM035438">
    <property type="protein sequence ID" value="KAH7286223.1"/>
    <property type="molecule type" value="Genomic_DNA"/>
</dbReference>
<feature type="compositionally biased region" description="Polar residues" evidence="6">
    <location>
        <begin position="228"/>
        <end position="250"/>
    </location>
</feature>
<keyword evidence="4" id="KW-0804">Transcription</keyword>
<feature type="compositionally biased region" description="Low complexity" evidence="6">
    <location>
        <begin position="125"/>
        <end position="136"/>
    </location>
</feature>
<comment type="caution">
    <text evidence="8">The sequence shown here is derived from an EMBL/GenBank/DDBJ whole genome shotgun (WGS) entry which is preliminary data.</text>
</comment>
<evidence type="ECO:0000313" key="8">
    <source>
        <dbReference type="EMBL" id="KAH7286223.1"/>
    </source>
</evidence>
<dbReference type="GO" id="GO:0005634">
    <property type="term" value="C:nucleus"/>
    <property type="evidence" value="ECO:0007669"/>
    <property type="project" value="UniProtKB-SubCell"/>
</dbReference>
<dbReference type="SUPFAM" id="SSF118290">
    <property type="entry name" value="WRKY DNA-binding domain"/>
    <property type="match status" value="1"/>
</dbReference>
<dbReference type="PANTHER" id="PTHR31221:SF42">
    <property type="entry name" value="WRKY TRANSCRIPTION FACTOR 49-RELATED"/>
    <property type="match status" value="1"/>
</dbReference>
<evidence type="ECO:0000256" key="2">
    <source>
        <dbReference type="ARBA" id="ARBA00023015"/>
    </source>
</evidence>
<organism evidence="8 9">
    <name type="scientific">Ceratopteris richardii</name>
    <name type="common">Triangle waterfern</name>
    <dbReference type="NCBI Taxonomy" id="49495"/>
    <lineage>
        <taxon>Eukaryota</taxon>
        <taxon>Viridiplantae</taxon>
        <taxon>Streptophyta</taxon>
        <taxon>Embryophyta</taxon>
        <taxon>Tracheophyta</taxon>
        <taxon>Polypodiopsida</taxon>
        <taxon>Polypodiidae</taxon>
        <taxon>Polypodiales</taxon>
        <taxon>Pteridineae</taxon>
        <taxon>Pteridaceae</taxon>
        <taxon>Parkerioideae</taxon>
        <taxon>Ceratopteris</taxon>
    </lineage>
</organism>
<evidence type="ECO:0000256" key="5">
    <source>
        <dbReference type="ARBA" id="ARBA00023242"/>
    </source>
</evidence>
<evidence type="ECO:0000256" key="1">
    <source>
        <dbReference type="ARBA" id="ARBA00004123"/>
    </source>
</evidence>
<feature type="region of interest" description="Disordered" evidence="6">
    <location>
        <begin position="203"/>
        <end position="250"/>
    </location>
</feature>
<evidence type="ECO:0000259" key="7">
    <source>
        <dbReference type="PROSITE" id="PS50811"/>
    </source>
</evidence>
<keyword evidence="3" id="KW-0238">DNA-binding</keyword>
<dbReference type="GO" id="GO:0043565">
    <property type="term" value="F:sequence-specific DNA binding"/>
    <property type="evidence" value="ECO:0007669"/>
    <property type="project" value="InterPro"/>
</dbReference>
<gene>
    <name evidence="8" type="ORF">KP509_33G064600</name>
</gene>
<comment type="subcellular location">
    <subcellularLocation>
        <location evidence="1">Nucleus</location>
    </subcellularLocation>
</comment>
<feature type="region of interest" description="Disordered" evidence="6">
    <location>
        <begin position="125"/>
        <end position="159"/>
    </location>
</feature>
<dbReference type="GO" id="GO:0003700">
    <property type="term" value="F:DNA-binding transcription factor activity"/>
    <property type="evidence" value="ECO:0007669"/>
    <property type="project" value="InterPro"/>
</dbReference>
<dbReference type="SMART" id="SM00774">
    <property type="entry name" value="WRKY"/>
    <property type="match status" value="1"/>
</dbReference>
<dbReference type="InterPro" id="IPR044810">
    <property type="entry name" value="WRKY_plant"/>
</dbReference>
<dbReference type="Proteomes" id="UP000825935">
    <property type="component" value="Chromosome 33"/>
</dbReference>
<proteinExistence type="predicted"/>
<dbReference type="Pfam" id="PF03106">
    <property type="entry name" value="WRKY"/>
    <property type="match status" value="1"/>
</dbReference>
<protein>
    <recommendedName>
        <fullName evidence="7">WRKY domain-containing protein</fullName>
    </recommendedName>
</protein>
<evidence type="ECO:0000256" key="6">
    <source>
        <dbReference type="SAM" id="MobiDB-lite"/>
    </source>
</evidence>
<feature type="compositionally biased region" description="Basic and acidic residues" evidence="6">
    <location>
        <begin position="216"/>
        <end position="227"/>
    </location>
</feature>
<keyword evidence="5" id="KW-0539">Nucleus</keyword>
<sequence length="349" mass="38612">MELPPFQEYEPCSFFNNFTCFTDEEGLNIQQFPFSEADVFFPRAEYSASNCSMSSSEHGAVCTPKCDRNTNPPKQGLVDPIACSASANPEHNCTCKIRNALEVLLNHISESACFLSCPHDVLNRTGSSHSSATTSSRDTEVESSPTKNSNNPDDHVTMRSSEGLSSILTLCSRQHPQSHAVDGRIGPTISDIESALERFPCASAQAKKSPPPSSRTSKELLPRDSANRSHLVSGSSDEVSTNEGLSKNGSVTSDIALTSMNPWKPLMIIGSDVMQPKYKVVLKCEKPYVVSSDGYKWRKYGRKSIKGNPYFRSYYKCRHIKCEAKKQVEMCGADMVQITYDGLHLHFKR</sequence>
<reference evidence="8" key="1">
    <citation type="submission" date="2021-08" db="EMBL/GenBank/DDBJ databases">
        <title>WGS assembly of Ceratopteris richardii.</title>
        <authorList>
            <person name="Marchant D.B."/>
            <person name="Chen G."/>
            <person name="Jenkins J."/>
            <person name="Shu S."/>
            <person name="Leebens-Mack J."/>
            <person name="Grimwood J."/>
            <person name="Schmutz J."/>
            <person name="Soltis P."/>
            <person name="Soltis D."/>
            <person name="Chen Z.-H."/>
        </authorList>
    </citation>
    <scope>NUCLEOTIDE SEQUENCE</scope>
    <source>
        <strain evidence="8">Whitten #5841</strain>
        <tissue evidence="8">Leaf</tissue>
    </source>
</reference>
<keyword evidence="9" id="KW-1185">Reference proteome</keyword>
<name>A0A8T2QSD1_CERRI</name>
<dbReference type="PROSITE" id="PS50811">
    <property type="entry name" value="WRKY"/>
    <property type="match status" value="1"/>
</dbReference>
<evidence type="ECO:0000256" key="4">
    <source>
        <dbReference type="ARBA" id="ARBA00023163"/>
    </source>
</evidence>
<dbReference type="InterPro" id="IPR003657">
    <property type="entry name" value="WRKY_dom"/>
</dbReference>